<dbReference type="PANTHER" id="PTHR23131:SF0">
    <property type="entry name" value="ENDORIBONUCLEASE LACTB2"/>
    <property type="match status" value="1"/>
</dbReference>
<dbReference type="InParanoid" id="A0A420XQ57"/>
<dbReference type="CDD" id="cd16278">
    <property type="entry name" value="metallo-hydrolase-like_MBL-fold"/>
    <property type="match status" value="1"/>
</dbReference>
<dbReference type="SMART" id="SM00849">
    <property type="entry name" value="Lactamase_B"/>
    <property type="match status" value="1"/>
</dbReference>
<comment type="caution">
    <text evidence="2">The sequence shown here is derived from an EMBL/GenBank/DDBJ whole genome shotgun (WGS) entry which is preliminary data.</text>
</comment>
<feature type="domain" description="Metallo-beta-lactamase" evidence="1">
    <location>
        <begin position="27"/>
        <end position="172"/>
    </location>
</feature>
<dbReference type="InterPro" id="IPR001279">
    <property type="entry name" value="Metallo-B-lactamas"/>
</dbReference>
<gene>
    <name evidence="2" type="ORF">CLV35_1850</name>
</gene>
<name>A0A420XQ57_9ACTN</name>
<proteinExistence type="predicted"/>
<protein>
    <submittedName>
        <fullName evidence="2">Glyoxylase-like metal-dependent hydrolase (Beta-lactamase superfamily II)</fullName>
    </submittedName>
</protein>
<keyword evidence="3" id="KW-1185">Reference proteome</keyword>
<dbReference type="GO" id="GO:0016787">
    <property type="term" value="F:hydrolase activity"/>
    <property type="evidence" value="ECO:0007669"/>
    <property type="project" value="UniProtKB-KW"/>
</dbReference>
<evidence type="ECO:0000259" key="1">
    <source>
        <dbReference type="SMART" id="SM00849"/>
    </source>
</evidence>
<dbReference type="FunCoup" id="A0A420XQ57">
    <property type="interactions" value="214"/>
</dbReference>
<dbReference type="Proteomes" id="UP000281955">
    <property type="component" value="Unassembled WGS sequence"/>
</dbReference>
<organism evidence="2 3">
    <name type="scientific">Motilibacter peucedani</name>
    <dbReference type="NCBI Taxonomy" id="598650"/>
    <lineage>
        <taxon>Bacteria</taxon>
        <taxon>Bacillati</taxon>
        <taxon>Actinomycetota</taxon>
        <taxon>Actinomycetes</taxon>
        <taxon>Motilibacterales</taxon>
        <taxon>Motilibacteraceae</taxon>
        <taxon>Motilibacter</taxon>
    </lineage>
</organism>
<keyword evidence="2" id="KW-0378">Hydrolase</keyword>
<sequence>MVPGSAQLPAGVVLVRADNPGPMTLEGTNTWVVDGPHGVLVVDPGPLDEQHLAAVRLAAASTGPVAGIVVTHRHADHAAGAERFAGLTGAPLVAPTADGQPLPGGAARWLTTPGHTDDSGCVLLDGAVLTGDTVLGRGTTVIDGRAGGSLADYLASLERLAGLGELTVLPGHGPVLPSLREVASALLAHRRERVEHVRAARLAGATTAEEVVAAVYPGLADDLTFAAVLSTQAALDHLDAEVSPPGG</sequence>
<dbReference type="AlphaFoldDB" id="A0A420XQ57"/>
<dbReference type="Pfam" id="PF00753">
    <property type="entry name" value="Lactamase_B"/>
    <property type="match status" value="1"/>
</dbReference>
<dbReference type="SUPFAM" id="SSF56281">
    <property type="entry name" value="Metallo-hydrolase/oxidoreductase"/>
    <property type="match status" value="1"/>
</dbReference>
<evidence type="ECO:0000313" key="2">
    <source>
        <dbReference type="EMBL" id="RKS75387.1"/>
    </source>
</evidence>
<dbReference type="InterPro" id="IPR036866">
    <property type="entry name" value="RibonucZ/Hydroxyglut_hydro"/>
</dbReference>
<dbReference type="InterPro" id="IPR050662">
    <property type="entry name" value="Sec-metab_biosynth-thioest"/>
</dbReference>
<dbReference type="PANTHER" id="PTHR23131">
    <property type="entry name" value="ENDORIBONUCLEASE LACTB2"/>
    <property type="match status" value="1"/>
</dbReference>
<evidence type="ECO:0000313" key="3">
    <source>
        <dbReference type="Proteomes" id="UP000281955"/>
    </source>
</evidence>
<dbReference type="RefSeq" id="WP_231121654.1">
    <property type="nucleotide sequence ID" value="NZ_RBWV01000011.1"/>
</dbReference>
<dbReference type="EMBL" id="RBWV01000011">
    <property type="protein sequence ID" value="RKS75387.1"/>
    <property type="molecule type" value="Genomic_DNA"/>
</dbReference>
<reference evidence="2 3" key="1">
    <citation type="submission" date="2018-10" db="EMBL/GenBank/DDBJ databases">
        <title>Genomic Encyclopedia of Archaeal and Bacterial Type Strains, Phase II (KMG-II): from individual species to whole genera.</title>
        <authorList>
            <person name="Goeker M."/>
        </authorList>
    </citation>
    <scope>NUCLEOTIDE SEQUENCE [LARGE SCALE GENOMIC DNA]</scope>
    <source>
        <strain evidence="2 3">RP-AC37</strain>
    </source>
</reference>
<dbReference type="Gene3D" id="3.60.15.10">
    <property type="entry name" value="Ribonuclease Z/Hydroxyacylglutathione hydrolase-like"/>
    <property type="match status" value="2"/>
</dbReference>
<accession>A0A420XQ57</accession>